<feature type="compositionally biased region" description="Polar residues" evidence="5">
    <location>
        <begin position="269"/>
        <end position="279"/>
    </location>
</feature>
<dbReference type="AlphaFoldDB" id="T1EES6"/>
<gene>
    <name evidence="8" type="primary">20195078</name>
    <name evidence="7" type="ORF">HELRODRAFT_109344</name>
</gene>
<dbReference type="STRING" id="6412.T1EES6"/>
<dbReference type="GeneID" id="20195078"/>
<evidence type="ECO:0000256" key="4">
    <source>
        <dbReference type="ARBA" id="ARBA00023242"/>
    </source>
</evidence>
<dbReference type="eggNOG" id="KOG1929">
    <property type="taxonomic scope" value="Eukaryota"/>
</dbReference>
<feature type="region of interest" description="Disordered" evidence="5">
    <location>
        <begin position="253"/>
        <end position="279"/>
    </location>
</feature>
<reference evidence="8" key="3">
    <citation type="submission" date="2015-06" db="UniProtKB">
        <authorList>
            <consortium name="EnsemblMetazoa"/>
        </authorList>
    </citation>
    <scope>IDENTIFICATION</scope>
</reference>
<evidence type="ECO:0000256" key="5">
    <source>
        <dbReference type="SAM" id="MobiDB-lite"/>
    </source>
</evidence>
<dbReference type="OMA" id="WITENDC"/>
<keyword evidence="3" id="KW-0677">Repeat</keyword>
<proteinExistence type="predicted"/>
<evidence type="ECO:0000256" key="2">
    <source>
        <dbReference type="ARBA" id="ARBA00022553"/>
    </source>
</evidence>
<dbReference type="Pfam" id="PF00533">
    <property type="entry name" value="BRCT"/>
    <property type="match status" value="2"/>
</dbReference>
<dbReference type="PANTHER" id="PTHR13561">
    <property type="entry name" value="DNA REPLICATION REGULATOR DPB11-RELATED"/>
    <property type="match status" value="1"/>
</dbReference>
<dbReference type="InterPro" id="IPR049542">
    <property type="entry name" value="TopBP1-like_BRCT0"/>
</dbReference>
<reference evidence="7 9" key="2">
    <citation type="journal article" date="2013" name="Nature">
        <title>Insights into bilaterian evolution from three spiralian genomes.</title>
        <authorList>
            <person name="Simakov O."/>
            <person name="Marletaz F."/>
            <person name="Cho S.J."/>
            <person name="Edsinger-Gonzales E."/>
            <person name="Havlak P."/>
            <person name="Hellsten U."/>
            <person name="Kuo D.H."/>
            <person name="Larsson T."/>
            <person name="Lv J."/>
            <person name="Arendt D."/>
            <person name="Savage R."/>
            <person name="Osoegawa K."/>
            <person name="de Jong P."/>
            <person name="Grimwood J."/>
            <person name="Chapman J.A."/>
            <person name="Shapiro H."/>
            <person name="Aerts A."/>
            <person name="Otillar R.P."/>
            <person name="Terry A.Y."/>
            <person name="Boore J.L."/>
            <person name="Grigoriev I.V."/>
            <person name="Lindberg D.R."/>
            <person name="Seaver E.C."/>
            <person name="Weisblat D.A."/>
            <person name="Putnam N.H."/>
            <person name="Rokhsar D.S."/>
        </authorList>
    </citation>
    <scope>NUCLEOTIDE SEQUENCE</scope>
</reference>
<evidence type="ECO:0000313" key="7">
    <source>
        <dbReference type="EMBL" id="ESO09916.1"/>
    </source>
</evidence>
<protein>
    <recommendedName>
        <fullName evidence="6">BRCT domain-containing protein</fullName>
    </recommendedName>
</protein>
<comment type="subcellular location">
    <subcellularLocation>
        <location evidence="1">Nucleus</location>
    </subcellularLocation>
</comment>
<evidence type="ECO:0000256" key="3">
    <source>
        <dbReference type="ARBA" id="ARBA00022737"/>
    </source>
</evidence>
<dbReference type="HOGENOM" id="CLU_671892_0_0_1"/>
<name>T1EES6_HELRO</name>
<dbReference type="SMART" id="SM00292">
    <property type="entry name" value="BRCT"/>
    <property type="match status" value="2"/>
</dbReference>
<dbReference type="Pfam" id="PF21298">
    <property type="entry name" value="TopBP1_BRCT0"/>
    <property type="match status" value="1"/>
</dbReference>
<accession>T1EES6</accession>
<dbReference type="EMBL" id="KB095905">
    <property type="protein sequence ID" value="ESO09916.1"/>
    <property type="molecule type" value="Genomic_DNA"/>
</dbReference>
<dbReference type="Gene3D" id="3.40.50.10190">
    <property type="entry name" value="BRCT domain"/>
    <property type="match status" value="4"/>
</dbReference>
<evidence type="ECO:0000313" key="9">
    <source>
        <dbReference type="Proteomes" id="UP000015101"/>
    </source>
</evidence>
<sequence>MEINCVWITENDCTKVENLEKRVYYVFEEFSGNGFNHLKNLGCKLYGPTCILVCSQRSQPLSQVSTPVFCFAMEGVVLSCTNLQKERRLEIYEKVKWMSGVTMAVVDEHITHLVAGEVGSKKYIVANTLKAAVMLPEWVDEVWNSSQTRIVHANDKEFENMKCPMFKGLSVCVSGLEHAERLKIKSLVEMHGGKCSGSLMIKECTHLIIKEPKGQKYQAAVKCNIRTVSPQWLDDCLTAGYCIEEDMYLIQPQMKSNDDDDGDGRRTGSKNTSTPTNQSRLADCNVTTLANISSISVSHVNDTFLSSTTKHNSTIDINMECNNSYTTSKEQDLQNFDKIFSSISSKNFKCNNFLDGCKIYFSGIPTSYMEKMKLISNKGSATRFDDLNDCVSHVVVHDVDHHLIRNLKQI</sequence>
<dbReference type="FunFam" id="3.40.50.10190:FF:000080">
    <property type="entry name" value="S-M checkpoint control protein rad4"/>
    <property type="match status" value="1"/>
</dbReference>
<dbReference type="GO" id="GO:0006974">
    <property type="term" value="P:DNA damage response"/>
    <property type="evidence" value="ECO:0007669"/>
    <property type="project" value="UniProtKB-ARBA"/>
</dbReference>
<dbReference type="EMBL" id="AMQM01002837">
    <property type="status" value="NOT_ANNOTATED_CDS"/>
    <property type="molecule type" value="Genomic_DNA"/>
</dbReference>
<evidence type="ECO:0000259" key="6">
    <source>
        <dbReference type="PROSITE" id="PS50172"/>
    </source>
</evidence>
<dbReference type="KEGG" id="hro:HELRODRAFT_109344"/>
<evidence type="ECO:0000256" key="1">
    <source>
        <dbReference type="ARBA" id="ARBA00004123"/>
    </source>
</evidence>
<dbReference type="RefSeq" id="XP_009011730.1">
    <property type="nucleotide sequence ID" value="XM_009013482.1"/>
</dbReference>
<feature type="domain" description="BRCT" evidence="6">
    <location>
        <begin position="161"/>
        <end position="250"/>
    </location>
</feature>
<keyword evidence="9" id="KW-1185">Reference proteome</keyword>
<dbReference type="CDD" id="cd17731">
    <property type="entry name" value="BRCT_TopBP1_rpt2_like"/>
    <property type="match status" value="1"/>
</dbReference>
<dbReference type="FunFam" id="3.40.50.10190:FF:000020">
    <property type="entry name" value="DNA topoisomerase II binding protein 1"/>
    <property type="match status" value="1"/>
</dbReference>
<organism evidence="8 9">
    <name type="scientific">Helobdella robusta</name>
    <name type="common">Californian leech</name>
    <dbReference type="NCBI Taxonomy" id="6412"/>
    <lineage>
        <taxon>Eukaryota</taxon>
        <taxon>Metazoa</taxon>
        <taxon>Spiralia</taxon>
        <taxon>Lophotrochozoa</taxon>
        <taxon>Annelida</taxon>
        <taxon>Clitellata</taxon>
        <taxon>Hirudinea</taxon>
        <taxon>Rhynchobdellida</taxon>
        <taxon>Glossiphoniidae</taxon>
        <taxon>Helobdella</taxon>
    </lineage>
</organism>
<dbReference type="GO" id="GO:0005634">
    <property type="term" value="C:nucleus"/>
    <property type="evidence" value="ECO:0007669"/>
    <property type="project" value="UniProtKB-SubCell"/>
</dbReference>
<dbReference type="GO" id="GO:0032991">
    <property type="term" value="C:protein-containing complex"/>
    <property type="evidence" value="ECO:0007669"/>
    <property type="project" value="UniProtKB-ARBA"/>
</dbReference>
<dbReference type="CTD" id="20195078"/>
<dbReference type="Proteomes" id="UP000015101">
    <property type="component" value="Unassembled WGS sequence"/>
</dbReference>
<dbReference type="PANTHER" id="PTHR13561:SF20">
    <property type="entry name" value="DNA TOPOISOMERASE 2-BINDING PROTEIN 1"/>
    <property type="match status" value="1"/>
</dbReference>
<evidence type="ECO:0000313" key="8">
    <source>
        <dbReference type="EnsemblMetazoa" id="HelroP109344"/>
    </source>
</evidence>
<dbReference type="InParanoid" id="T1EES6"/>
<keyword evidence="2" id="KW-0597">Phosphoprotein</keyword>
<dbReference type="InterPro" id="IPR059215">
    <property type="entry name" value="BRCT2_TopBP1-like"/>
</dbReference>
<dbReference type="EnsemblMetazoa" id="HelroT109344">
    <property type="protein sequence ID" value="HelroP109344"/>
    <property type="gene ID" value="HelroG109344"/>
</dbReference>
<dbReference type="PROSITE" id="PS50172">
    <property type="entry name" value="BRCT"/>
    <property type="match status" value="1"/>
</dbReference>
<keyword evidence="4" id="KW-0539">Nucleus</keyword>
<reference evidence="9" key="1">
    <citation type="submission" date="2012-12" db="EMBL/GenBank/DDBJ databases">
        <authorList>
            <person name="Hellsten U."/>
            <person name="Grimwood J."/>
            <person name="Chapman J.A."/>
            <person name="Shapiro H."/>
            <person name="Aerts A."/>
            <person name="Otillar R.P."/>
            <person name="Terry A.Y."/>
            <person name="Boore J.L."/>
            <person name="Simakov O."/>
            <person name="Marletaz F."/>
            <person name="Cho S.-J."/>
            <person name="Edsinger-Gonzales E."/>
            <person name="Havlak P."/>
            <person name="Kuo D.-H."/>
            <person name="Larsson T."/>
            <person name="Lv J."/>
            <person name="Arendt D."/>
            <person name="Savage R."/>
            <person name="Osoegawa K."/>
            <person name="de Jong P."/>
            <person name="Lindberg D.R."/>
            <person name="Seaver E.C."/>
            <person name="Weisblat D.A."/>
            <person name="Putnam N.H."/>
            <person name="Grigoriev I.V."/>
            <person name="Rokhsar D.S."/>
        </authorList>
    </citation>
    <scope>NUCLEOTIDE SEQUENCE</scope>
</reference>
<dbReference type="InterPro" id="IPR001357">
    <property type="entry name" value="BRCT_dom"/>
</dbReference>
<dbReference type="OrthoDB" id="251770at2759"/>
<dbReference type="InterPro" id="IPR036420">
    <property type="entry name" value="BRCT_dom_sf"/>
</dbReference>
<dbReference type="SUPFAM" id="SSF52113">
    <property type="entry name" value="BRCT domain"/>
    <property type="match status" value="3"/>
</dbReference>
<dbReference type="GO" id="GO:1901987">
    <property type="term" value="P:regulation of cell cycle phase transition"/>
    <property type="evidence" value="ECO:0007669"/>
    <property type="project" value="UniProtKB-ARBA"/>
</dbReference>